<feature type="region of interest" description="Disordered" evidence="8">
    <location>
        <begin position="421"/>
        <end position="480"/>
    </location>
</feature>
<feature type="domain" description="DEAD-box RNA helicase Q" evidence="11">
    <location>
        <begin position="33"/>
        <end position="61"/>
    </location>
</feature>
<evidence type="ECO:0000256" key="6">
    <source>
        <dbReference type="PROSITE-ProRule" id="PRU00552"/>
    </source>
</evidence>
<evidence type="ECO:0000256" key="2">
    <source>
        <dbReference type="ARBA" id="ARBA00022801"/>
    </source>
</evidence>
<evidence type="ECO:0000313" key="13">
    <source>
        <dbReference type="Proteomes" id="UP000272117"/>
    </source>
</evidence>
<dbReference type="PROSITE" id="PS00039">
    <property type="entry name" value="DEAD_ATP_HELICASE"/>
    <property type="match status" value="1"/>
</dbReference>
<evidence type="ECO:0000259" key="10">
    <source>
        <dbReference type="PROSITE" id="PS51194"/>
    </source>
</evidence>
<comment type="caution">
    <text evidence="12">The sequence shown here is derived from an EMBL/GenBank/DDBJ whole genome shotgun (WGS) entry which is preliminary data.</text>
</comment>
<evidence type="ECO:0000256" key="1">
    <source>
        <dbReference type="ARBA" id="ARBA00022741"/>
    </source>
</evidence>
<keyword evidence="1 7" id="KW-0547">Nucleotide-binding</keyword>
<evidence type="ECO:0000256" key="7">
    <source>
        <dbReference type="RuleBase" id="RU000492"/>
    </source>
</evidence>
<organism evidence="12 13">
    <name type="scientific">Rufibacter latericius</name>
    <dbReference type="NCBI Taxonomy" id="2487040"/>
    <lineage>
        <taxon>Bacteria</taxon>
        <taxon>Pseudomonadati</taxon>
        <taxon>Bacteroidota</taxon>
        <taxon>Cytophagia</taxon>
        <taxon>Cytophagales</taxon>
        <taxon>Hymenobacteraceae</taxon>
        <taxon>Rufibacter</taxon>
    </lineage>
</organism>
<dbReference type="Gene3D" id="3.40.50.300">
    <property type="entry name" value="P-loop containing nucleotide triphosphate hydrolases"/>
    <property type="match status" value="2"/>
</dbReference>
<dbReference type="InterPro" id="IPR001650">
    <property type="entry name" value="Helicase_C-like"/>
</dbReference>
<dbReference type="InterPro" id="IPR044742">
    <property type="entry name" value="DEAD/DEAH_RhlB"/>
</dbReference>
<dbReference type="SMART" id="SM00490">
    <property type="entry name" value="HELICc"/>
    <property type="match status" value="1"/>
</dbReference>
<dbReference type="InterPro" id="IPR014001">
    <property type="entry name" value="Helicase_ATP-bd"/>
</dbReference>
<feature type="compositionally biased region" description="Acidic residues" evidence="8">
    <location>
        <begin position="1"/>
        <end position="34"/>
    </location>
</feature>
<dbReference type="GO" id="GO:0005829">
    <property type="term" value="C:cytosol"/>
    <property type="evidence" value="ECO:0007669"/>
    <property type="project" value="TreeGrafter"/>
</dbReference>
<proteinExistence type="inferred from homology"/>
<reference evidence="12 13" key="1">
    <citation type="submission" date="2018-11" db="EMBL/GenBank/DDBJ databases">
        <title>Rufibacter latericius sp. nov., isolated from water in Baiyang Lake.</title>
        <authorList>
            <person name="Yang Y."/>
        </authorList>
    </citation>
    <scope>NUCLEOTIDE SEQUENCE [LARGE SCALE GENOMIC DNA]</scope>
    <source>
        <strain evidence="12 13">R-22-1c-1</strain>
    </source>
</reference>
<sequence>MIEEENENLAPEQDENIAPEATEETQQEEEEQPSFEDFKLNKQLLNAISELGYQKPTPVQVQTIPLAMAGHDVMGIAQTGTGKTAAYVLPLLMKVKYAQGKHPRALILAPTRELVMQIEENIHKFSAYLDLRTVGIYGGVGPKTQIERIQAGIDILVATPGRLMDIYRKGELHLKELKTLVLDEADKMMDMGFMPQIRQILEIIPRKRQNLLFSATMHERVHTLSEEFLEFPMVVEVTPQATPVETVSQKLYRVPNLRTKIALLEHLFEDKETFNRVMIFTRSKTNADNVSSFLDRKGQGGVRVVHGNKGQNTRINAVEAFRDGEVRYLVATDVAARGIDINDVSHVINFDVPIIYEDYVHRIGRTGRAEQTGASIIFANEAEMHHIDRIEKLIKMKIPEAAIPEQVRVYETPFEEQQVINRELDNQKRREDPDFKGAFHEKKARPKENIGKGEKVRDLKKAGWKKTKSGGASKRKSSRR</sequence>
<gene>
    <name evidence="12" type="ORF">EFB08_17565</name>
</gene>
<dbReference type="Proteomes" id="UP000272117">
    <property type="component" value="Unassembled WGS sequence"/>
</dbReference>
<dbReference type="CDD" id="cd18787">
    <property type="entry name" value="SF2_C_DEAD"/>
    <property type="match status" value="1"/>
</dbReference>
<dbReference type="RefSeq" id="WP_123128282.1">
    <property type="nucleotide sequence ID" value="NZ_RJJD01000015.1"/>
</dbReference>
<evidence type="ECO:0000256" key="3">
    <source>
        <dbReference type="ARBA" id="ARBA00022806"/>
    </source>
</evidence>
<dbReference type="InterPro" id="IPR050079">
    <property type="entry name" value="DEAD_box_RNA_helicase"/>
</dbReference>
<dbReference type="InterPro" id="IPR000629">
    <property type="entry name" value="RNA-helicase_DEAD-box_CS"/>
</dbReference>
<dbReference type="OrthoDB" id="974172at2"/>
<dbReference type="GO" id="GO:0003676">
    <property type="term" value="F:nucleic acid binding"/>
    <property type="evidence" value="ECO:0007669"/>
    <property type="project" value="InterPro"/>
</dbReference>
<keyword evidence="2 7" id="KW-0378">Hydrolase</keyword>
<dbReference type="InterPro" id="IPR011545">
    <property type="entry name" value="DEAD/DEAH_box_helicase_dom"/>
</dbReference>
<dbReference type="GO" id="GO:0016787">
    <property type="term" value="F:hydrolase activity"/>
    <property type="evidence" value="ECO:0007669"/>
    <property type="project" value="UniProtKB-KW"/>
</dbReference>
<dbReference type="SMART" id="SM00487">
    <property type="entry name" value="DEXDc"/>
    <property type="match status" value="1"/>
</dbReference>
<feature type="domain" description="Helicase C-terminal" evidence="10">
    <location>
        <begin position="263"/>
        <end position="411"/>
    </location>
</feature>
<evidence type="ECO:0000259" key="11">
    <source>
        <dbReference type="PROSITE" id="PS51195"/>
    </source>
</evidence>
<dbReference type="PROSITE" id="PS51194">
    <property type="entry name" value="HELICASE_CTER"/>
    <property type="match status" value="1"/>
</dbReference>
<dbReference type="CDD" id="cd00268">
    <property type="entry name" value="DEADc"/>
    <property type="match status" value="1"/>
</dbReference>
<evidence type="ECO:0000313" key="12">
    <source>
        <dbReference type="EMBL" id="RNI23357.1"/>
    </source>
</evidence>
<dbReference type="PANTHER" id="PTHR47959:SF13">
    <property type="entry name" value="ATP-DEPENDENT RNA HELICASE RHLE"/>
    <property type="match status" value="1"/>
</dbReference>
<accession>A0A3M9MDZ4</accession>
<feature type="short sequence motif" description="Q motif" evidence="6">
    <location>
        <begin position="33"/>
        <end position="61"/>
    </location>
</feature>
<feature type="compositionally biased region" description="Basic and acidic residues" evidence="8">
    <location>
        <begin position="422"/>
        <end position="461"/>
    </location>
</feature>
<dbReference type="GO" id="GO:0003724">
    <property type="term" value="F:RNA helicase activity"/>
    <property type="evidence" value="ECO:0007669"/>
    <property type="project" value="InterPro"/>
</dbReference>
<keyword evidence="4 7" id="KW-0067">ATP-binding</keyword>
<dbReference type="Pfam" id="PF00271">
    <property type="entry name" value="Helicase_C"/>
    <property type="match status" value="1"/>
</dbReference>
<keyword evidence="3 7" id="KW-0347">Helicase</keyword>
<dbReference type="InterPro" id="IPR027417">
    <property type="entry name" value="P-loop_NTPase"/>
</dbReference>
<evidence type="ECO:0000256" key="4">
    <source>
        <dbReference type="ARBA" id="ARBA00022840"/>
    </source>
</evidence>
<feature type="region of interest" description="Disordered" evidence="8">
    <location>
        <begin position="1"/>
        <end position="35"/>
    </location>
</feature>
<evidence type="ECO:0000256" key="5">
    <source>
        <dbReference type="ARBA" id="ARBA00038437"/>
    </source>
</evidence>
<name>A0A3M9MDZ4_9BACT</name>
<dbReference type="EMBL" id="RJJD01000015">
    <property type="protein sequence ID" value="RNI23357.1"/>
    <property type="molecule type" value="Genomic_DNA"/>
</dbReference>
<dbReference type="GO" id="GO:0005524">
    <property type="term" value="F:ATP binding"/>
    <property type="evidence" value="ECO:0007669"/>
    <property type="project" value="UniProtKB-KW"/>
</dbReference>
<dbReference type="AlphaFoldDB" id="A0A3M9MDZ4"/>
<dbReference type="PROSITE" id="PS51195">
    <property type="entry name" value="Q_MOTIF"/>
    <property type="match status" value="1"/>
</dbReference>
<comment type="similarity">
    <text evidence="5 7">Belongs to the DEAD box helicase family.</text>
</comment>
<dbReference type="PANTHER" id="PTHR47959">
    <property type="entry name" value="ATP-DEPENDENT RNA HELICASE RHLE-RELATED"/>
    <property type="match status" value="1"/>
</dbReference>
<feature type="compositionally biased region" description="Basic residues" evidence="8">
    <location>
        <begin position="462"/>
        <end position="480"/>
    </location>
</feature>
<dbReference type="PROSITE" id="PS51192">
    <property type="entry name" value="HELICASE_ATP_BIND_1"/>
    <property type="match status" value="1"/>
</dbReference>
<evidence type="ECO:0000259" key="9">
    <source>
        <dbReference type="PROSITE" id="PS51192"/>
    </source>
</evidence>
<dbReference type="Pfam" id="PF00270">
    <property type="entry name" value="DEAD"/>
    <property type="match status" value="1"/>
</dbReference>
<protein>
    <submittedName>
        <fullName evidence="12">DEAD/DEAH box helicase</fullName>
    </submittedName>
</protein>
<keyword evidence="13" id="KW-1185">Reference proteome</keyword>
<evidence type="ECO:0000256" key="8">
    <source>
        <dbReference type="SAM" id="MobiDB-lite"/>
    </source>
</evidence>
<feature type="domain" description="Helicase ATP-binding" evidence="9">
    <location>
        <begin position="64"/>
        <end position="235"/>
    </location>
</feature>
<dbReference type="InterPro" id="IPR014014">
    <property type="entry name" value="RNA_helicase_DEAD_Q_motif"/>
</dbReference>
<dbReference type="SUPFAM" id="SSF52540">
    <property type="entry name" value="P-loop containing nucleoside triphosphate hydrolases"/>
    <property type="match status" value="2"/>
</dbReference>